<dbReference type="PANTHER" id="PTHR34218">
    <property type="entry name" value="PEPTIDASE S45 PENICILLIN AMIDASE"/>
    <property type="match status" value="1"/>
</dbReference>
<keyword evidence="6" id="KW-1133">Transmembrane helix</keyword>
<keyword evidence="2" id="KW-0378">Hydrolase</keyword>
<dbReference type="PANTHER" id="PTHR34218:SF4">
    <property type="entry name" value="ACYL-HOMOSERINE LACTONE ACYLASE QUIP"/>
    <property type="match status" value="1"/>
</dbReference>
<accession>A0A364K0M3</accession>
<dbReference type="InterPro" id="IPR029055">
    <property type="entry name" value="Ntn_hydrolases_N"/>
</dbReference>
<dbReference type="InterPro" id="IPR043146">
    <property type="entry name" value="Penicillin_amidase_N_B-knob"/>
</dbReference>
<evidence type="ECO:0000256" key="5">
    <source>
        <dbReference type="PIRSR" id="PIRSR001227-2"/>
    </source>
</evidence>
<evidence type="ECO:0000256" key="1">
    <source>
        <dbReference type="ARBA" id="ARBA00006586"/>
    </source>
</evidence>
<keyword evidence="5" id="KW-0106">Calcium</keyword>
<name>A0A364K0M3_9BACL</name>
<dbReference type="EMBL" id="QJKK01000020">
    <property type="protein sequence ID" value="RAL21056.1"/>
    <property type="molecule type" value="Genomic_DNA"/>
</dbReference>
<evidence type="ECO:0000256" key="6">
    <source>
        <dbReference type="SAM" id="Phobius"/>
    </source>
</evidence>
<evidence type="ECO:0000256" key="4">
    <source>
        <dbReference type="PIRSR" id="PIRSR001227-1"/>
    </source>
</evidence>
<comment type="cofactor">
    <cofactor evidence="5">
        <name>Ca(2+)</name>
        <dbReference type="ChEBI" id="CHEBI:29108"/>
    </cofactor>
    <text evidence="5">Binds 1 Ca(2+) ion per dimer.</text>
</comment>
<keyword evidence="8" id="KW-1185">Reference proteome</keyword>
<dbReference type="InterPro" id="IPR002692">
    <property type="entry name" value="S45"/>
</dbReference>
<dbReference type="Pfam" id="PF01804">
    <property type="entry name" value="Penicil_amidase"/>
    <property type="match status" value="1"/>
</dbReference>
<dbReference type="InterPro" id="IPR023343">
    <property type="entry name" value="Penicillin_amidase_dom1"/>
</dbReference>
<evidence type="ECO:0000256" key="2">
    <source>
        <dbReference type="ARBA" id="ARBA00022801"/>
    </source>
</evidence>
<dbReference type="Gene3D" id="3.60.20.10">
    <property type="entry name" value="Glutamine Phosphoribosylpyrophosphate, subunit 1, domain 1"/>
    <property type="match status" value="1"/>
</dbReference>
<keyword evidence="3" id="KW-0865">Zymogen</keyword>
<dbReference type="PIRSF" id="PIRSF001227">
    <property type="entry name" value="Pen_acylase"/>
    <property type="match status" value="1"/>
</dbReference>
<keyword evidence="6" id="KW-0812">Transmembrane</keyword>
<evidence type="ECO:0000313" key="7">
    <source>
        <dbReference type="EMBL" id="RAL21056.1"/>
    </source>
</evidence>
<organism evidence="7 8">
    <name type="scientific">Thermoflavimicrobium daqui</name>
    <dbReference type="NCBI Taxonomy" id="2137476"/>
    <lineage>
        <taxon>Bacteria</taxon>
        <taxon>Bacillati</taxon>
        <taxon>Bacillota</taxon>
        <taxon>Bacilli</taxon>
        <taxon>Bacillales</taxon>
        <taxon>Thermoactinomycetaceae</taxon>
        <taxon>Thermoflavimicrobium</taxon>
    </lineage>
</organism>
<dbReference type="RefSeq" id="WP_113660381.1">
    <property type="nucleotide sequence ID" value="NZ_KZ845682.1"/>
</dbReference>
<dbReference type="Gene3D" id="1.10.1400.10">
    <property type="match status" value="1"/>
</dbReference>
<protein>
    <submittedName>
        <fullName evidence="7">Penicillin acylase family protein</fullName>
    </submittedName>
</protein>
<dbReference type="InterPro" id="IPR014395">
    <property type="entry name" value="Pen/GL7ACA/AHL_acylase"/>
</dbReference>
<feature type="active site" description="Nucleophile" evidence="4">
    <location>
        <position position="260"/>
    </location>
</feature>
<dbReference type="CDD" id="cd03747">
    <property type="entry name" value="Ntn_PGA_like"/>
    <property type="match status" value="1"/>
</dbReference>
<reference evidence="7 8" key="2">
    <citation type="submission" date="2018-06" db="EMBL/GenBank/DDBJ databases">
        <authorList>
            <person name="Zhirakovskaya E."/>
        </authorList>
    </citation>
    <scope>NUCLEOTIDE SEQUENCE [LARGE SCALE GENOMIC DNA]</scope>
    <source>
        <strain evidence="7 8">FBKL4.011</strain>
    </source>
</reference>
<dbReference type="SUPFAM" id="SSF56235">
    <property type="entry name" value="N-terminal nucleophile aminohydrolases (Ntn hydrolases)"/>
    <property type="match status" value="1"/>
</dbReference>
<dbReference type="Gene3D" id="1.10.439.10">
    <property type="entry name" value="Penicillin Amidohydrolase, domain 1"/>
    <property type="match status" value="1"/>
</dbReference>
<proteinExistence type="inferred from homology"/>
<reference evidence="7 8" key="1">
    <citation type="submission" date="2018-06" db="EMBL/GenBank/DDBJ databases">
        <title>Thermoflavimicrobium daqus sp. nov., a thermophilic microbe isolated from Moutai-flavour Daqu.</title>
        <authorList>
            <person name="Wang X."/>
            <person name="Zhou H."/>
        </authorList>
    </citation>
    <scope>NUCLEOTIDE SEQUENCE [LARGE SCALE GENOMIC DNA]</scope>
    <source>
        <strain evidence="7 8">FBKL4.011</strain>
    </source>
</reference>
<dbReference type="InterPro" id="IPR043147">
    <property type="entry name" value="Penicillin_amidase_A-knob"/>
</dbReference>
<dbReference type="GO" id="GO:0017000">
    <property type="term" value="P:antibiotic biosynthetic process"/>
    <property type="evidence" value="ECO:0007669"/>
    <property type="project" value="InterPro"/>
</dbReference>
<keyword evidence="6" id="KW-0472">Membrane</keyword>
<dbReference type="GO" id="GO:0046872">
    <property type="term" value="F:metal ion binding"/>
    <property type="evidence" value="ECO:0007669"/>
    <property type="project" value="UniProtKB-KW"/>
</dbReference>
<feature type="binding site" evidence="5">
    <location>
        <position position="332"/>
    </location>
    <ligand>
        <name>Ca(2+)</name>
        <dbReference type="ChEBI" id="CHEBI:29108"/>
    </ligand>
</feature>
<evidence type="ECO:0000256" key="3">
    <source>
        <dbReference type="ARBA" id="ARBA00023145"/>
    </source>
</evidence>
<dbReference type="Proteomes" id="UP000251213">
    <property type="component" value="Unassembled WGS sequence"/>
</dbReference>
<comment type="caution">
    <text evidence="7">The sequence shown here is derived from an EMBL/GenBank/DDBJ whole genome shotgun (WGS) entry which is preliminary data.</text>
</comment>
<gene>
    <name evidence="7" type="ORF">DL897_17365</name>
</gene>
<dbReference type="GO" id="GO:0016811">
    <property type="term" value="F:hydrolase activity, acting on carbon-nitrogen (but not peptide) bonds, in linear amides"/>
    <property type="evidence" value="ECO:0007669"/>
    <property type="project" value="InterPro"/>
</dbReference>
<feature type="binding site" evidence="5">
    <location>
        <position position="335"/>
    </location>
    <ligand>
        <name>Ca(2+)</name>
        <dbReference type="ChEBI" id="CHEBI:29108"/>
    </ligand>
</feature>
<dbReference type="OrthoDB" id="9759796at2"/>
<keyword evidence="5" id="KW-0479">Metal-binding</keyword>
<feature type="transmembrane region" description="Helical" evidence="6">
    <location>
        <begin position="21"/>
        <end position="41"/>
    </location>
</feature>
<dbReference type="Gene3D" id="2.30.120.10">
    <property type="match status" value="1"/>
</dbReference>
<dbReference type="AlphaFoldDB" id="A0A364K0M3"/>
<evidence type="ECO:0000313" key="8">
    <source>
        <dbReference type="Proteomes" id="UP000251213"/>
    </source>
</evidence>
<comment type="similarity">
    <text evidence="1">Belongs to the peptidase S45 family.</text>
</comment>
<sequence length="798" mass="90539">MRISNTVIVQKRIPIRKWLPILAMCMIYILLFLGSFGYWLLSKSLPSLNGEISIQGLQAPVKVWRDKQGVPHIEANNLHDLFMVQGYVTAQDRLFQMDLSRRQASGTLSEVIGSKTINQDRFFRTFGLHRAAIASYSKYPKEYQDYLKQYAKGVNAYIQDAIAKSKLPIEFTILGYQPKPWTPIDSLTIGKYMAYDLGGHWEGQAFRYYLLQRFPKEKALDLFPSYPEHGPDIIEKLQTLQLDLSKSFASAVVPHPFNGSNNWVISGEKSVSGKPMLANDPHLSLASPAIWYETHLTSPQVNVSGVIFAGVPGIIVGHTKHIAWGVTNVGPDVQDLYIEKRNPKNQNQFLYQGKWENAQIIHERIKVKDGKDIILPIQITRHGPIISEFAHSQKPDTALSLKWTALEPSTELQAILLFAQAKNWNEFKQALTYFHAPAQNFVFASTDGTIAYRANGKIPIRKKGDGLLPVPGWTDEYEWKGYIPWDQLPTWVNPEQGFIATANNRVMDHSYPFHLTHTWAEPYRQSRIIEVLQSKEKLTVEDIKKLQVDNKNLQAKEFNPLFVNLLNKQLSTLRPIEQQALAQLKSWNLQDDKELAAPLIYHMLMNKIEEFLFKKQIDPQMDKLFDGKFGIVSQLIQNAASGKEGPWIKEKGGLEKVVLESFKQAIDQITAKQGTNPSEWKWGEFHQITFAHPLSSVKPLDLLFTPPSSPLNGSHITVGAAGWKKTGEVNHGAAWRTVVDLAHPLQSWNVVSPGQSGQVLSPWYHNQIDDWVTGKQHLTSMEPKQYQADSDLLLFTPE</sequence>